<dbReference type="RefSeq" id="WP_289165807.1">
    <property type="nucleotide sequence ID" value="NZ_JASZZN010000019.1"/>
</dbReference>
<gene>
    <name evidence="1" type="ORF">QTN89_22045</name>
</gene>
<proteinExistence type="predicted"/>
<keyword evidence="2" id="KW-1185">Reference proteome</keyword>
<evidence type="ECO:0000313" key="1">
    <source>
        <dbReference type="EMBL" id="MDM4018147.1"/>
    </source>
</evidence>
<organism evidence="1 2">
    <name type="scientific">Roseiconus lacunae</name>
    <dbReference type="NCBI Taxonomy" id="2605694"/>
    <lineage>
        <taxon>Bacteria</taxon>
        <taxon>Pseudomonadati</taxon>
        <taxon>Planctomycetota</taxon>
        <taxon>Planctomycetia</taxon>
        <taxon>Pirellulales</taxon>
        <taxon>Pirellulaceae</taxon>
        <taxon>Roseiconus</taxon>
    </lineage>
</organism>
<comment type="caution">
    <text evidence="1">The sequence shown here is derived from an EMBL/GenBank/DDBJ whole genome shotgun (WGS) entry which is preliminary data.</text>
</comment>
<name>A0ABT7PNR1_9BACT</name>
<dbReference type="EMBL" id="JASZZN010000019">
    <property type="protein sequence ID" value="MDM4018147.1"/>
    <property type="molecule type" value="Genomic_DNA"/>
</dbReference>
<accession>A0ABT7PNR1</accession>
<protein>
    <submittedName>
        <fullName evidence="1">Uncharacterized protein</fullName>
    </submittedName>
</protein>
<dbReference type="Proteomes" id="UP001239462">
    <property type="component" value="Unassembled WGS sequence"/>
</dbReference>
<reference evidence="1 2" key="1">
    <citation type="submission" date="2023-06" db="EMBL/GenBank/DDBJ databases">
        <title>Roseiconus lacunae JC819 isolated from Gulf of Mannar region, Tamil Nadu.</title>
        <authorList>
            <person name="Pk S."/>
            <person name="Ch S."/>
            <person name="Ch V.R."/>
        </authorList>
    </citation>
    <scope>NUCLEOTIDE SEQUENCE [LARGE SCALE GENOMIC DNA]</scope>
    <source>
        <strain evidence="1 2">JC819</strain>
    </source>
</reference>
<sequence>MRRRNCHCKRRQYDLPINLKYQLLSLSDGWDRLGMSFKQSVLLPQSLGGKVRFRDFVQYEKDWRKTNRRRGKLIDKKSDETVTEDERTELEGLQAYAEY</sequence>
<evidence type="ECO:0000313" key="2">
    <source>
        <dbReference type="Proteomes" id="UP001239462"/>
    </source>
</evidence>